<dbReference type="Proteomes" id="UP000079169">
    <property type="component" value="Unplaced"/>
</dbReference>
<feature type="transmembrane region" description="Helical" evidence="2">
    <location>
        <begin position="60"/>
        <end position="77"/>
    </location>
</feature>
<gene>
    <name evidence="4" type="primary">LOC103505549</name>
</gene>
<dbReference type="KEGG" id="dci:103505549"/>
<keyword evidence="2" id="KW-0472">Membrane</keyword>
<keyword evidence="2" id="KW-0812">Transmembrane</keyword>
<feature type="transmembrane region" description="Helical" evidence="2">
    <location>
        <begin position="22"/>
        <end position="48"/>
    </location>
</feature>
<organism evidence="3 4">
    <name type="scientific">Diaphorina citri</name>
    <name type="common">Asian citrus psyllid</name>
    <dbReference type="NCBI Taxonomy" id="121845"/>
    <lineage>
        <taxon>Eukaryota</taxon>
        <taxon>Metazoa</taxon>
        <taxon>Ecdysozoa</taxon>
        <taxon>Arthropoda</taxon>
        <taxon>Hexapoda</taxon>
        <taxon>Insecta</taxon>
        <taxon>Pterygota</taxon>
        <taxon>Neoptera</taxon>
        <taxon>Paraneoptera</taxon>
        <taxon>Hemiptera</taxon>
        <taxon>Sternorrhyncha</taxon>
        <taxon>Psylloidea</taxon>
        <taxon>Psyllidae</taxon>
        <taxon>Diaphorininae</taxon>
        <taxon>Diaphorina</taxon>
    </lineage>
</organism>
<accession>A0A3Q0IK73</accession>
<name>A0A3Q0IK73_DIACI</name>
<dbReference type="InterPro" id="IPR026624">
    <property type="entry name" value="CECR6"/>
</dbReference>
<dbReference type="PANTHER" id="PTHR47399">
    <property type="entry name" value="TRANSMEMBRANE PROTEIN 121B"/>
    <property type="match status" value="1"/>
</dbReference>
<dbReference type="Pfam" id="PF14997">
    <property type="entry name" value="CECR6_TMEM121"/>
    <property type="match status" value="1"/>
</dbReference>
<reference evidence="4" key="1">
    <citation type="submission" date="2025-08" db="UniProtKB">
        <authorList>
            <consortium name="RefSeq"/>
        </authorList>
    </citation>
    <scope>IDENTIFICATION</scope>
</reference>
<keyword evidence="2" id="KW-1133">Transmembrane helix</keyword>
<proteinExistence type="inferred from homology"/>
<dbReference type="RefSeq" id="XP_026676671.1">
    <property type="nucleotide sequence ID" value="XM_026820870.1"/>
</dbReference>
<dbReference type="PaxDb" id="121845-A0A3Q0IK73"/>
<dbReference type="AlphaFoldDB" id="A0A3Q0IK73"/>
<keyword evidence="3" id="KW-1185">Reference proteome</keyword>
<dbReference type="GeneID" id="103505549"/>
<comment type="similarity">
    <text evidence="1">Belongs to the TMEM121 family.</text>
</comment>
<evidence type="ECO:0000256" key="2">
    <source>
        <dbReference type="SAM" id="Phobius"/>
    </source>
</evidence>
<evidence type="ECO:0000313" key="3">
    <source>
        <dbReference type="Proteomes" id="UP000079169"/>
    </source>
</evidence>
<feature type="transmembrane region" description="Helical" evidence="2">
    <location>
        <begin position="120"/>
        <end position="141"/>
    </location>
</feature>
<sequence length="341" mass="39186">MPEPNSSSSLCCLKLSKKQKFIIFHLLDSILLLAVQLIQGSVLTYYIYTHNNEIQYLLHSLDIFCALVFITALYSSYKYLAFFIDNNEYPDKRYVASPKRLFSQFPTSKLGVLPLSYMSWVIYVIVLLLKIQIIFGSDLFVILNKKDSFTPQLLKMIIGLASLVFLLLVEAHNRLELNSERYNYVTSVCSKVGIEIFDSVSLLSVLLLGDQVPAPFEHIVCMLAGINFLLPTLSLYRLSLPDRLAAKLSEKFPLQVFHHLSRTFLIEIPFLTVRLFLWVTYKEEASMFMMKNVFNILVTLRTLHPELVQYLSRDDREGHELDAPYVPHFEAVPLKQNGVSV</sequence>
<evidence type="ECO:0000313" key="4">
    <source>
        <dbReference type="RefSeq" id="XP_026676671.1"/>
    </source>
</evidence>
<dbReference type="InterPro" id="IPR032776">
    <property type="entry name" value="CECR6/TMEM121"/>
</dbReference>
<dbReference type="OrthoDB" id="5964337at2759"/>
<feature type="transmembrane region" description="Helical" evidence="2">
    <location>
        <begin position="153"/>
        <end position="172"/>
    </location>
</feature>
<evidence type="ECO:0000256" key="1">
    <source>
        <dbReference type="ARBA" id="ARBA00007711"/>
    </source>
</evidence>
<protein>
    <submittedName>
        <fullName evidence="4">Transmembrane protein 121B-like</fullName>
    </submittedName>
</protein>
<dbReference type="PANTHER" id="PTHR47399:SF1">
    <property type="entry name" value="TRANSMEMBRANE PROTEIN 121B"/>
    <property type="match status" value="1"/>
</dbReference>